<dbReference type="NCBIfam" id="TIGR03641">
    <property type="entry name" value="cas1_HMARI"/>
    <property type="match status" value="1"/>
</dbReference>
<evidence type="ECO:0000256" key="1">
    <source>
        <dbReference type="ARBA" id="ARBA00022722"/>
    </source>
</evidence>
<evidence type="ECO:0000256" key="6">
    <source>
        <dbReference type="ARBA" id="ARBA00023118"/>
    </source>
</evidence>
<reference evidence="10 11" key="1">
    <citation type="submission" date="2018-01" db="EMBL/GenBank/DDBJ databases">
        <title>The whole genome sequencing and assembly of Fervidobacterium changbaicum CBS-1 strain.</title>
        <authorList>
            <person name="Kim J.-Y."/>
            <person name="Park M.-K."/>
            <person name="Yi H."/>
            <person name="Bahn Y.-S."/>
            <person name="Kim J.F."/>
            <person name="Lee D.-W."/>
        </authorList>
    </citation>
    <scope>NUCLEOTIDE SEQUENCE [LARGE SCALE GENOMIC DNA]</scope>
    <source>
        <strain evidence="10 11">CBS-1</strain>
    </source>
</reference>
<gene>
    <name evidence="9" type="primary">cas1</name>
    <name evidence="10" type="ORF">CBS1_05255</name>
</gene>
<evidence type="ECO:0000256" key="8">
    <source>
        <dbReference type="ARBA" id="ARBA00023211"/>
    </source>
</evidence>
<feature type="binding site" evidence="9">
    <location>
        <position position="239"/>
    </location>
    <ligand>
        <name>Mn(2+)</name>
        <dbReference type="ChEBI" id="CHEBI:29035"/>
    </ligand>
</feature>
<dbReference type="InterPro" id="IPR002729">
    <property type="entry name" value="CRISPR-assoc_Cas1"/>
</dbReference>
<keyword evidence="2 9" id="KW-0479">Metal-binding</keyword>
<dbReference type="InterPro" id="IPR019858">
    <property type="entry name" value="CRISPR-assoc_Cas1_HMARI/TNEAP"/>
</dbReference>
<keyword evidence="4 9" id="KW-0378">Hydrolase</keyword>
<dbReference type="RefSeq" id="WP_090223068.1">
    <property type="nucleotide sequence ID" value="NZ_CP026721.1"/>
</dbReference>
<dbReference type="Proteomes" id="UP000288947">
    <property type="component" value="Chromosome"/>
</dbReference>
<dbReference type="NCBIfam" id="TIGR00287">
    <property type="entry name" value="cas1"/>
    <property type="match status" value="1"/>
</dbReference>
<evidence type="ECO:0000256" key="9">
    <source>
        <dbReference type="HAMAP-Rule" id="MF_01470"/>
    </source>
</evidence>
<dbReference type="Gene3D" id="1.20.120.920">
    <property type="entry name" value="CRISPR-associated endonuclease Cas1, C-terminal domain"/>
    <property type="match status" value="1"/>
</dbReference>
<dbReference type="GO" id="GO:0004519">
    <property type="term" value="F:endonuclease activity"/>
    <property type="evidence" value="ECO:0007669"/>
    <property type="project" value="UniProtKB-KW"/>
</dbReference>
<keyword evidence="3 9" id="KW-0255">Endonuclease</keyword>
<keyword evidence="8 9" id="KW-0464">Manganese</keyword>
<keyword evidence="11" id="KW-1185">Reference proteome</keyword>
<protein>
    <recommendedName>
        <fullName evidence="9">CRISPR-associated endonuclease Cas1</fullName>
        <ecNumber evidence="9">3.1.-.-</ecNumber>
    </recommendedName>
</protein>
<comment type="subunit">
    <text evidence="9">Homodimer, forms a heterotetramer with a Cas2 homodimer.</text>
</comment>
<dbReference type="Pfam" id="PF01867">
    <property type="entry name" value="Cas_Cas1"/>
    <property type="match status" value="1"/>
</dbReference>
<evidence type="ECO:0000313" key="11">
    <source>
        <dbReference type="Proteomes" id="UP000288947"/>
    </source>
</evidence>
<evidence type="ECO:0000256" key="5">
    <source>
        <dbReference type="ARBA" id="ARBA00022842"/>
    </source>
</evidence>
<evidence type="ECO:0000256" key="3">
    <source>
        <dbReference type="ARBA" id="ARBA00022759"/>
    </source>
</evidence>
<keyword evidence="6 9" id="KW-0051">Antiviral defense</keyword>
<dbReference type="PANTHER" id="PTHR43219">
    <property type="entry name" value="CRISPR-ASSOCIATED ENDONUCLEASE CAS1"/>
    <property type="match status" value="1"/>
</dbReference>
<proteinExistence type="inferred from homology"/>
<evidence type="ECO:0000256" key="2">
    <source>
        <dbReference type="ARBA" id="ARBA00022723"/>
    </source>
</evidence>
<evidence type="ECO:0000256" key="7">
    <source>
        <dbReference type="ARBA" id="ARBA00023125"/>
    </source>
</evidence>
<accession>A0ABX5QS95</accession>
<sequence>MQTVYIFRDAYLRKKSAALYIEPKSENEKPMYVPLKNVSSVMVFSEVELNKKTLELFSHSQIPVFFYNYYGEYIGCFYPIELNKTGEMLILQLQHYQDLEKRIIIAREILNGVADNMVNVLTPYTNKFPEVQKNIDKILALKKSYSRQDSIPALMAIEGNVRKSYYEALGIILSEKGFTFEERTTRPPSDEINALISFGNTILYNVVLSEIFKTSLEPSISFLHEPSKRKFSLQLDIAEIFKPIIVDKVILTVVNKSIIKKEDFRQVEGGVYLNENGKKKFIKELEAKIEETIDYENGQKMSFRTVIRHECYKLIRHLREEEAYKAFRM</sequence>
<comment type="similarity">
    <text evidence="9">Belongs to the CRISPR-associated endonuclease Cas1 family.</text>
</comment>
<keyword evidence="5 9" id="KW-0460">Magnesium</keyword>
<dbReference type="Gene3D" id="3.100.10.20">
    <property type="entry name" value="CRISPR-associated endonuclease Cas1, N-terminal domain"/>
    <property type="match status" value="1"/>
</dbReference>
<evidence type="ECO:0000313" key="10">
    <source>
        <dbReference type="EMBL" id="QAV33192.1"/>
    </source>
</evidence>
<dbReference type="PANTHER" id="PTHR43219:SF1">
    <property type="entry name" value="CRISPR-ASSOCIATED ENDONUCLEASE CAS1"/>
    <property type="match status" value="1"/>
</dbReference>
<comment type="function">
    <text evidence="9">CRISPR (clustered regularly interspaced short palindromic repeat), is an adaptive immune system that provides protection against mobile genetic elements (viruses, transposable elements and conjugative plasmids). CRISPR clusters contain spacers, sequences complementary to antecedent mobile elements, and target invading nucleic acids. CRISPR clusters are transcribed and processed into CRISPR RNA (crRNA). Acts as a dsDNA endonuclease. Involved in the integration of spacer DNA into the CRISPR cassette.</text>
</comment>
<keyword evidence="1 9" id="KW-0540">Nuclease</keyword>
<dbReference type="EMBL" id="CP026721">
    <property type="protein sequence ID" value="QAV33192.1"/>
    <property type="molecule type" value="Genomic_DNA"/>
</dbReference>
<feature type="binding site" evidence="9">
    <location>
        <position position="158"/>
    </location>
    <ligand>
        <name>Mn(2+)</name>
        <dbReference type="ChEBI" id="CHEBI:29035"/>
    </ligand>
</feature>
<name>A0ABX5QS95_9BACT</name>
<evidence type="ECO:0000256" key="4">
    <source>
        <dbReference type="ARBA" id="ARBA00022801"/>
    </source>
</evidence>
<comment type="cofactor">
    <cofactor evidence="9">
        <name>Mg(2+)</name>
        <dbReference type="ChEBI" id="CHEBI:18420"/>
    </cofactor>
    <cofactor evidence="9">
        <name>Mn(2+)</name>
        <dbReference type="ChEBI" id="CHEBI:29035"/>
    </cofactor>
</comment>
<dbReference type="InterPro" id="IPR042206">
    <property type="entry name" value="CRISPR-assoc_Cas1_C"/>
</dbReference>
<feature type="binding site" evidence="9">
    <location>
        <position position="224"/>
    </location>
    <ligand>
        <name>Mn(2+)</name>
        <dbReference type="ChEBI" id="CHEBI:29035"/>
    </ligand>
</feature>
<dbReference type="HAMAP" id="MF_01470">
    <property type="entry name" value="Cas1"/>
    <property type="match status" value="1"/>
</dbReference>
<dbReference type="EC" id="3.1.-.-" evidence="9"/>
<dbReference type="InterPro" id="IPR042211">
    <property type="entry name" value="CRISPR-assoc_Cas1_N"/>
</dbReference>
<keyword evidence="7 9" id="KW-0238">DNA-binding</keyword>
<organism evidence="10 11">
    <name type="scientific">Fervidobacterium changbaicum</name>
    <dbReference type="NCBI Taxonomy" id="310769"/>
    <lineage>
        <taxon>Bacteria</taxon>
        <taxon>Thermotogati</taxon>
        <taxon>Thermotogota</taxon>
        <taxon>Thermotogae</taxon>
        <taxon>Thermotogales</taxon>
        <taxon>Fervidobacteriaceae</taxon>
        <taxon>Fervidobacterium</taxon>
    </lineage>
</organism>